<evidence type="ECO:0000313" key="3">
    <source>
        <dbReference type="Proteomes" id="UP000239920"/>
    </source>
</evidence>
<dbReference type="InterPro" id="IPR010354">
    <property type="entry name" value="Oleate_hydratase"/>
</dbReference>
<accession>A0A2J6NKV4</accession>
<keyword evidence="1" id="KW-1133">Transmembrane helix</keyword>
<name>A0A2J6NKV4_9LACO</name>
<dbReference type="GO" id="GO:0006631">
    <property type="term" value="P:fatty acid metabolic process"/>
    <property type="evidence" value="ECO:0007669"/>
    <property type="project" value="InterPro"/>
</dbReference>
<dbReference type="GO" id="GO:0050151">
    <property type="term" value="F:oleate hydratase activity"/>
    <property type="evidence" value="ECO:0007669"/>
    <property type="project" value="InterPro"/>
</dbReference>
<dbReference type="PANTHER" id="PTHR37417:SF3">
    <property type="entry name" value="MYOSIN-CROSSREACTIVE PROTEIN"/>
    <property type="match status" value="1"/>
</dbReference>
<dbReference type="Proteomes" id="UP000239920">
    <property type="component" value="Unassembled WGS sequence"/>
</dbReference>
<dbReference type="RefSeq" id="WP_104689306.1">
    <property type="nucleotide sequence ID" value="NZ_JBKTHY010000013.1"/>
</dbReference>
<dbReference type="SUPFAM" id="SSF51905">
    <property type="entry name" value="FAD/NAD(P)-binding domain"/>
    <property type="match status" value="1"/>
</dbReference>
<protein>
    <submittedName>
        <fullName evidence="2">Oleate hydratase</fullName>
    </submittedName>
</protein>
<comment type="caution">
    <text evidence="2">The sequence shown here is derived from an EMBL/GenBank/DDBJ whole genome shotgun (WGS) entry which is preliminary data.</text>
</comment>
<reference evidence="2 3" key="1">
    <citation type="submission" date="2017-09" db="EMBL/GenBank/DDBJ databases">
        <title>Bacterial strain isolated from the female urinary microbiota.</title>
        <authorList>
            <person name="Thomas-White K."/>
            <person name="Kumar N."/>
            <person name="Forster S."/>
            <person name="Putonti C."/>
            <person name="Lawley T."/>
            <person name="Wolfe A.J."/>
        </authorList>
    </citation>
    <scope>NUCLEOTIDE SEQUENCE [LARGE SCALE GENOMIC DNA]</scope>
    <source>
        <strain evidence="2 3">UMB0683</strain>
    </source>
</reference>
<keyword evidence="1" id="KW-0812">Transmembrane</keyword>
<dbReference type="OrthoDB" id="4540221at2"/>
<gene>
    <name evidence="2" type="ORF">CK797_08460</name>
</gene>
<dbReference type="Gene3D" id="3.50.50.60">
    <property type="entry name" value="FAD/NAD(P)-binding domain"/>
    <property type="match status" value="3"/>
</dbReference>
<keyword evidence="1" id="KW-0472">Membrane</keyword>
<feature type="transmembrane region" description="Helical" evidence="1">
    <location>
        <begin position="25"/>
        <end position="42"/>
    </location>
</feature>
<dbReference type="GO" id="GO:0071949">
    <property type="term" value="F:FAD binding"/>
    <property type="evidence" value="ECO:0007669"/>
    <property type="project" value="InterPro"/>
</dbReference>
<organism evidence="2 3">
    <name type="scientific">Limosilactobacillus pontis</name>
    <dbReference type="NCBI Taxonomy" id="35787"/>
    <lineage>
        <taxon>Bacteria</taxon>
        <taxon>Bacillati</taxon>
        <taxon>Bacillota</taxon>
        <taxon>Bacilli</taxon>
        <taxon>Lactobacillales</taxon>
        <taxon>Lactobacillaceae</taxon>
        <taxon>Limosilactobacillus</taxon>
    </lineage>
</organism>
<evidence type="ECO:0000313" key="2">
    <source>
        <dbReference type="EMBL" id="PMB81951.1"/>
    </source>
</evidence>
<dbReference type="Pfam" id="PF06100">
    <property type="entry name" value="MCRA"/>
    <property type="match status" value="1"/>
</dbReference>
<dbReference type="InterPro" id="IPR036188">
    <property type="entry name" value="FAD/NAD-bd_sf"/>
</dbReference>
<proteinExistence type="predicted"/>
<sequence length="591" mass="67738">MYYSNGNYEAFARPRKPANADKKHAYIVGAGLAGLSAAVFLIRDGQVPGKQIHIFEELPVAGGSLDGQDRPDIGFVTRGGREMENHFECMWDMYRSIPSLEIPGASYLDEYYWLDKDDPNSSNCRLTYNRGNEVPSDGKYLLSKKAIKELTKLVLTPEDQLGDQTIGEYFSDEFFESNFWTYWATMFAFEKWHSLAEMRRYMMRFIHHIDGLPDFTALKFNKYNQYESMTKPLLAYLKGHGVHFDYDTQVENVIVDTKDGEKHAKKIVMTQEGAHKEIDLTDDDLVFVTNGSITESSNYGSHHKVAKPTRDLGGSWKLWENIAKQSPAFGHPDVFCKNLPERSWFISATATVKNPQVEPYIERLTKRDLHDGKVNTGGIITVTDSNWMLSWTIHRQPHFKKQKSNETIVWIYGLYSDTKGNYIKKRIVDCTGEEITKEWLYHLGVPTALIDKLADESSINTVPVYMPFVTSYFMPRVKGDRPAVVPTGSANLAFIGNFAESPTRDTVFTTEYSVRTAMEAVYTLMNVDRGVPEVFNSIYDIRTLMRAMYYMNDKKPLKDIDLPIPKLVEKPLLKKLENNWIGELMKQQHLL</sequence>
<dbReference type="AlphaFoldDB" id="A0A2J6NKV4"/>
<evidence type="ECO:0000256" key="1">
    <source>
        <dbReference type="SAM" id="Phobius"/>
    </source>
</evidence>
<dbReference type="PANTHER" id="PTHR37417">
    <property type="entry name" value="67 KDA MYOSIN-CROSS-REACTIVE ANTIGEN FAMILY PROTEIN (AFU_ORTHOLOGUE AFUA_5G09970)"/>
    <property type="match status" value="1"/>
</dbReference>
<dbReference type="EMBL" id="PNFV01000013">
    <property type="protein sequence ID" value="PMB81951.1"/>
    <property type="molecule type" value="Genomic_DNA"/>
</dbReference>
<dbReference type="NCBIfam" id="NF010584">
    <property type="entry name" value="PRK13977.1"/>
    <property type="match status" value="1"/>
</dbReference>